<accession>A0ABQ0M6J0</accession>
<gene>
    <name evidence="1" type="ORF">MCHLO_15289</name>
</gene>
<sequence>MTAISIEQAQAIVAKAFPESAPTITSISEIPHGYSFTSSQTSYILDLALGSNVDATHSSFLVVSTDDASPSDSLPNSLSLFPQLLNTIRSSTSIPIPSPILDETRSVVPHTYLITPIYPIVSTHLISLAQAREGAILSAQQSAVIDLQLGQWLGELHKGAQNDYFGLPSATTPADPSYDWQDTFVALLEEQLDLAATRHPDLPIDGFRAALGRAISAFLWSDVDVPSLVWFTGSPDDVFLAFTPSGQFSAFALLPAFAHAVWGDPLLETFFLGASNAFWEGYRAIRGEQDSALMVFPRQRTKRVWYDVFLGLVVLNQRDKTSDDKTSWALDCLHKSAETLKNAPVS</sequence>
<name>A0ABQ0M6J0_MYCCL</name>
<organism evidence="1 2">
    <name type="scientific">Mycena chlorophos</name>
    <name type="common">Agaric fungus</name>
    <name type="synonym">Agaricus chlorophos</name>
    <dbReference type="NCBI Taxonomy" id="658473"/>
    <lineage>
        <taxon>Eukaryota</taxon>
        <taxon>Fungi</taxon>
        <taxon>Dikarya</taxon>
        <taxon>Basidiomycota</taxon>
        <taxon>Agaricomycotina</taxon>
        <taxon>Agaricomycetes</taxon>
        <taxon>Agaricomycetidae</taxon>
        <taxon>Agaricales</taxon>
        <taxon>Marasmiineae</taxon>
        <taxon>Mycenaceae</taxon>
        <taxon>Mycena</taxon>
    </lineage>
</organism>
<evidence type="ECO:0008006" key="3">
    <source>
        <dbReference type="Google" id="ProtNLM"/>
    </source>
</evidence>
<dbReference type="Proteomes" id="UP000815677">
    <property type="component" value="Unassembled WGS sequence"/>
</dbReference>
<evidence type="ECO:0000313" key="2">
    <source>
        <dbReference type="Proteomes" id="UP000815677"/>
    </source>
</evidence>
<dbReference type="EMBL" id="DF849791">
    <property type="protein sequence ID" value="GAT58915.1"/>
    <property type="molecule type" value="Genomic_DNA"/>
</dbReference>
<evidence type="ECO:0000313" key="1">
    <source>
        <dbReference type="EMBL" id="GAT58915.1"/>
    </source>
</evidence>
<reference evidence="1" key="1">
    <citation type="submission" date="2014-09" db="EMBL/GenBank/DDBJ databases">
        <title>Genome sequence of the luminous mushroom Mycena chlorophos for searching fungal bioluminescence genes.</title>
        <authorList>
            <person name="Tanaka Y."/>
            <person name="Kasuga D."/>
            <person name="Oba Y."/>
            <person name="Hase S."/>
            <person name="Sato K."/>
            <person name="Oba Y."/>
            <person name="Sakakibara Y."/>
        </authorList>
    </citation>
    <scope>NUCLEOTIDE SEQUENCE</scope>
</reference>
<keyword evidence="2" id="KW-1185">Reference proteome</keyword>
<proteinExistence type="predicted"/>
<protein>
    <recommendedName>
        <fullName evidence="3">Aminoglycoside phosphotransferase domain-containing protein</fullName>
    </recommendedName>
</protein>